<comment type="subcellular location">
    <subcellularLocation>
        <location evidence="7">Nucleus</location>
        <location evidence="7">Nucleolus</location>
    </subcellularLocation>
    <subcellularLocation>
        <location evidence="7">Nucleus</location>
        <location evidence="7">Nucleoplasm</location>
    </subcellularLocation>
</comment>
<dbReference type="GO" id="GO:0043021">
    <property type="term" value="F:ribonucleoprotein complex binding"/>
    <property type="evidence" value="ECO:0007669"/>
    <property type="project" value="UniProtKB-UniRule"/>
</dbReference>
<dbReference type="Proteomes" id="UP000005203">
    <property type="component" value="Linkage group LG1"/>
</dbReference>
<dbReference type="SMART" id="SM00320">
    <property type="entry name" value="WD40"/>
    <property type="match status" value="7"/>
</dbReference>
<keyword evidence="5 7" id="KW-0539">Nucleus</keyword>
<dbReference type="InterPro" id="IPR019775">
    <property type="entry name" value="WD40_repeat_CS"/>
</dbReference>
<sequence>MKNKQKTSKRKLSNTKIKNNVTEEEENSTKSIFKEESDSGAEDLLSAEVNNNDESTDEEIDENQDIPESDTEKDPIVFESNDEEELSFETDSDDLGLDKDSDDLSLDKDSDDLSLDKDYSENDEEKISLNKNTNESEHKTLENFLKNENFKFKQNKSKEIKKDRSSISNINNKNNVSNKIQINKQNIYFTNKINKSNVSNISIQNNKIKNDNNFKLNDVKRSEEKDLKKNIESNINKKINSDKMIKNQQIDEYEYDSSDEEDIRNTIGNIPMKWYNDYDHIGYNWDGKKIIKPQKGDQLDNFLKRMEDPDFWRTIKDPQTGQDVKLSEADIDLITRIQKRKIPDITFDEYSPWIEWFTSEIMKTPVRKFPEHKRSFLPSKPEAKKISKLVHALKMGWIKSTEELKKEKEQKKNDPQFYMLWQSDDQAEEMRRIHKHIPPPKRHLPGHAESYNPPPEYLFDKKELKEWNKLQTAPWKRKLHFIPQKFNSLREVPSYPKYVKERFQRCLDLYLCPRALKMKLTIEPEALVPQLPSPKDLQPFPTTMSMVFKGHTDMIRSITAEPMGQYIASGSDDMNLKIWEIATGRCVKTIPCGGIIRSTAWSPNQSLSLIAVAADKKILLINPGIGDHLITSKTNQLLEIIPQSDVIVSERVKTAVQWEQAEGEHWTDGIRIILNHFKIVKQVTWHGKGDYFAAVMPDGQNRSVLINQLSKRRSQLPFTRSKGLIQCVLFHPIRPYLFVATQRNVRIYDLVKQEMIKKLLSNSQWISSMAIHPGGDNILVGTYDRKMLWFDLDLSTKPYQTLRLHGTGVRSVIFHKRYPLFASGSDDRSLIVSHGMVYNDLMQNALIVPLKRLCNHESYNDFGILDVMFHPIQPWVFSAGADSTIRMYT</sequence>
<keyword evidence="3 8" id="KW-0853">WD repeat</keyword>
<keyword evidence="12" id="KW-1185">Reference proteome</keyword>
<accession>A0A8B8H5K7</accession>
<dbReference type="InterPro" id="IPR036322">
    <property type="entry name" value="WD40_repeat_dom_sf"/>
</dbReference>
<feature type="compositionally biased region" description="Basic and acidic residues" evidence="9">
    <location>
        <begin position="114"/>
        <end position="134"/>
    </location>
</feature>
<evidence type="ECO:0000256" key="2">
    <source>
        <dbReference type="ARBA" id="ARBA00022552"/>
    </source>
</evidence>
<feature type="compositionally biased region" description="Acidic residues" evidence="9">
    <location>
        <begin position="80"/>
        <end position="113"/>
    </location>
</feature>
<keyword evidence="1 7" id="KW-0690">Ribosome biogenesis</keyword>
<dbReference type="KEGG" id="ame:551531"/>
<feature type="repeat" description="WD" evidence="8">
    <location>
        <begin position="548"/>
        <end position="589"/>
    </location>
</feature>
<dbReference type="InterPro" id="IPR015943">
    <property type="entry name" value="WD40/YVTN_repeat-like_dom_sf"/>
</dbReference>
<reference evidence="13" key="2">
    <citation type="submission" date="2025-04" db="UniProtKB">
        <authorList>
            <consortium name="RefSeq"/>
        </authorList>
    </citation>
    <scope>IDENTIFICATION</scope>
    <source>
        <strain evidence="13">DH4</strain>
        <tissue evidence="13">Whole body</tissue>
    </source>
</reference>
<organism evidence="11">
    <name type="scientific">Apis mellifera</name>
    <name type="common">Honeybee</name>
    <dbReference type="NCBI Taxonomy" id="7460"/>
    <lineage>
        <taxon>Eukaryota</taxon>
        <taxon>Metazoa</taxon>
        <taxon>Ecdysozoa</taxon>
        <taxon>Arthropoda</taxon>
        <taxon>Hexapoda</taxon>
        <taxon>Insecta</taxon>
        <taxon>Pterygota</taxon>
        <taxon>Neoptera</taxon>
        <taxon>Endopterygota</taxon>
        <taxon>Hymenoptera</taxon>
        <taxon>Apocrita</taxon>
        <taxon>Aculeata</taxon>
        <taxon>Apoidea</taxon>
        <taxon>Anthophila</taxon>
        <taxon>Apidae</taxon>
        <taxon>Apis</taxon>
    </lineage>
</organism>
<evidence type="ECO:0000256" key="9">
    <source>
        <dbReference type="SAM" id="MobiDB-lite"/>
    </source>
</evidence>
<evidence type="ECO:0000256" key="7">
    <source>
        <dbReference type="HAMAP-Rule" id="MF_03027"/>
    </source>
</evidence>
<evidence type="ECO:0000256" key="6">
    <source>
        <dbReference type="ARBA" id="ARBA00055102"/>
    </source>
</evidence>
<evidence type="ECO:0000256" key="4">
    <source>
        <dbReference type="ARBA" id="ARBA00022737"/>
    </source>
</evidence>
<feature type="compositionally biased region" description="Basic residues" evidence="9">
    <location>
        <begin position="1"/>
        <end position="13"/>
    </location>
</feature>
<dbReference type="PANTHER" id="PTHR17605:SF0">
    <property type="entry name" value="RIBOSOME BIOGENESIS PROTEIN BOP1"/>
    <property type="match status" value="1"/>
</dbReference>
<dbReference type="PROSITE" id="PS00678">
    <property type="entry name" value="WD_REPEATS_1"/>
    <property type="match status" value="1"/>
</dbReference>
<dbReference type="InterPro" id="IPR028598">
    <property type="entry name" value="BOP1/Erb1"/>
</dbReference>
<dbReference type="Pfam" id="PF08145">
    <property type="entry name" value="BOP1NT"/>
    <property type="match status" value="1"/>
</dbReference>
<accession>A0A7M7MQ21</accession>
<evidence type="ECO:0000313" key="11">
    <source>
        <dbReference type="EnsemblMetazoa" id="XP_026299286"/>
    </source>
</evidence>
<dbReference type="PANTHER" id="PTHR17605">
    <property type="entry name" value="RIBOSOME BIOGENESIS PROTEIN BOP1 BLOCK OF PROLIFERATION 1 PROTEIN"/>
    <property type="match status" value="1"/>
</dbReference>
<proteinExistence type="inferred from homology"/>
<comment type="function">
    <text evidence="7">Required for maturation of ribosomal RNAs and formation of the large ribosomal subunit.</text>
</comment>
<evidence type="ECO:0000256" key="8">
    <source>
        <dbReference type="PROSITE-ProRule" id="PRU00221"/>
    </source>
</evidence>
<dbReference type="EnsemblMetazoa" id="XM_026443501">
    <property type="protein sequence ID" value="XP_026299286"/>
    <property type="gene ID" value="LOC551531"/>
</dbReference>
<dbReference type="InterPro" id="IPR012953">
    <property type="entry name" value="BOP1_N_dom"/>
</dbReference>
<dbReference type="GeneID" id="551531"/>
<feature type="compositionally biased region" description="Acidic residues" evidence="9">
    <location>
        <begin position="54"/>
        <end position="69"/>
    </location>
</feature>
<keyword evidence="4" id="KW-0677">Repeat</keyword>
<evidence type="ECO:0000256" key="3">
    <source>
        <dbReference type="ARBA" id="ARBA00022574"/>
    </source>
</evidence>
<dbReference type="GO" id="GO:0005654">
    <property type="term" value="C:nucleoplasm"/>
    <property type="evidence" value="ECO:0007669"/>
    <property type="project" value="UniProtKB-SubCell"/>
</dbReference>
<dbReference type="GO" id="GO:0030687">
    <property type="term" value="C:preribosome, large subunit precursor"/>
    <property type="evidence" value="ECO:0007669"/>
    <property type="project" value="UniProtKB-UniRule"/>
</dbReference>
<dbReference type="InterPro" id="IPR001680">
    <property type="entry name" value="WD40_rpt"/>
</dbReference>
<dbReference type="Gene3D" id="2.130.10.10">
    <property type="entry name" value="YVTN repeat-like/Quinoprotein amine dehydrogenase"/>
    <property type="match status" value="1"/>
</dbReference>
<evidence type="ECO:0000259" key="10">
    <source>
        <dbReference type="SMART" id="SM01035"/>
    </source>
</evidence>
<dbReference type="FunFam" id="2.130.10.10:FF:000061">
    <property type="entry name" value="Ribosome biogenesis protein BOP1 homolog"/>
    <property type="match status" value="1"/>
</dbReference>
<dbReference type="PROSITE" id="PS50082">
    <property type="entry name" value="WD_REPEATS_2"/>
    <property type="match status" value="1"/>
</dbReference>
<dbReference type="Pfam" id="PF00400">
    <property type="entry name" value="WD40"/>
    <property type="match status" value="3"/>
</dbReference>
<evidence type="ECO:0000313" key="13">
    <source>
        <dbReference type="RefSeq" id="XP_026299286.1"/>
    </source>
</evidence>
<feature type="region of interest" description="Disordered" evidence="9">
    <location>
        <begin position="1"/>
        <end position="134"/>
    </location>
</feature>
<comment type="similarity">
    <text evidence="7">Belongs to the WD repeat BOP1/ERB1 family.</text>
</comment>
<dbReference type="GO" id="GO:0070545">
    <property type="term" value="C:PeBoW complex"/>
    <property type="evidence" value="ECO:0007669"/>
    <property type="project" value="TreeGrafter"/>
</dbReference>
<reference evidence="11" key="1">
    <citation type="submission" date="2021-01" db="UniProtKB">
        <authorList>
            <consortium name="EnsemblMetazoa"/>
        </authorList>
    </citation>
    <scope>IDENTIFICATION</scope>
    <source>
        <strain evidence="11">DH4</strain>
    </source>
</reference>
<reference evidence="12" key="3">
    <citation type="submission" date="2025-05" db="UniProtKB">
        <authorList>
            <consortium name="RefSeq"/>
        </authorList>
    </citation>
    <scope>NUCLEOTIDE SEQUENCE [LARGE SCALE GENOMIC DNA]</scope>
    <source>
        <strain evidence="12">DH4</strain>
    </source>
</reference>
<dbReference type="SUPFAM" id="SSF50978">
    <property type="entry name" value="WD40 repeat-like"/>
    <property type="match status" value="1"/>
</dbReference>
<dbReference type="GO" id="GO:0000466">
    <property type="term" value="P:maturation of 5.8S rRNA from tricistronic rRNA transcript (SSU-rRNA, 5.8S rRNA, LSU-rRNA)"/>
    <property type="evidence" value="ECO:0007669"/>
    <property type="project" value="UniProtKB-UniRule"/>
</dbReference>
<keyword evidence="2 7" id="KW-0698">rRNA processing</keyword>
<dbReference type="AlphaFoldDB" id="A0A7M7MQ21"/>
<dbReference type="RefSeq" id="XP_026299286.1">
    <property type="nucleotide sequence ID" value="XM_026443501.1"/>
</dbReference>
<dbReference type="PROSITE" id="PS50294">
    <property type="entry name" value="WD_REPEATS_REGION"/>
    <property type="match status" value="1"/>
</dbReference>
<dbReference type="OrthoDB" id="5571054at2759"/>
<comment type="function">
    <text evidence="6">Component of the PeBoW complex, which is required for maturation of 28S and 5.8S ribosomal RNAs and formation of the 60S ribosome.</text>
</comment>
<protein>
    <recommendedName>
        <fullName evidence="7">Ribosome biogenesis protein BOP1 homolog</fullName>
    </recommendedName>
</protein>
<name>A0A7M7MQ21_APIME</name>
<gene>
    <name evidence="13" type="primary">LOC551531</name>
</gene>
<dbReference type="SMART" id="SM01035">
    <property type="entry name" value="BOP1NT"/>
    <property type="match status" value="1"/>
</dbReference>
<dbReference type="HAMAP" id="MF_03027">
    <property type="entry name" value="BOP1"/>
    <property type="match status" value="1"/>
</dbReference>
<evidence type="ECO:0000256" key="5">
    <source>
        <dbReference type="ARBA" id="ARBA00023242"/>
    </source>
</evidence>
<evidence type="ECO:0000256" key="1">
    <source>
        <dbReference type="ARBA" id="ARBA00022517"/>
    </source>
</evidence>
<feature type="domain" description="BOP1 N-terminal" evidence="10">
    <location>
        <begin position="275"/>
        <end position="541"/>
    </location>
</feature>
<evidence type="ECO:0000313" key="12">
    <source>
        <dbReference type="Proteomes" id="UP000005203"/>
    </source>
</evidence>
<dbReference type="GO" id="GO:0000463">
    <property type="term" value="P:maturation of LSU-rRNA from tricistronic rRNA transcript (SSU-rRNA, 5.8S rRNA, LSU-rRNA)"/>
    <property type="evidence" value="ECO:0007669"/>
    <property type="project" value="UniProtKB-UniRule"/>
</dbReference>